<dbReference type="CDD" id="cd03219">
    <property type="entry name" value="ABC_Mj1267_LivG_branched"/>
    <property type="match status" value="1"/>
</dbReference>
<dbReference type="SUPFAM" id="SSF52540">
    <property type="entry name" value="P-loop containing nucleoside triphosphate hydrolases"/>
    <property type="match status" value="1"/>
</dbReference>
<dbReference type="GO" id="GO:0005886">
    <property type="term" value="C:plasma membrane"/>
    <property type="evidence" value="ECO:0007669"/>
    <property type="project" value="TreeGrafter"/>
</dbReference>
<dbReference type="Pfam" id="PF12399">
    <property type="entry name" value="BCA_ABC_TP_C"/>
    <property type="match status" value="1"/>
</dbReference>
<dbReference type="PROSITE" id="PS50893">
    <property type="entry name" value="ABC_TRANSPORTER_2"/>
    <property type="match status" value="1"/>
</dbReference>
<dbReference type="InterPro" id="IPR051120">
    <property type="entry name" value="ABC_AA/LPS_Transport"/>
</dbReference>
<dbReference type="Gene3D" id="3.40.50.300">
    <property type="entry name" value="P-loop containing nucleotide triphosphate hydrolases"/>
    <property type="match status" value="1"/>
</dbReference>
<comment type="caution">
    <text evidence="5">The sequence shown here is derived from an EMBL/GenBank/DDBJ whole genome shotgun (WGS) entry which is preliminary data.</text>
</comment>
<dbReference type="PANTHER" id="PTHR45772:SF1">
    <property type="entry name" value="ABC TRANSPORTER ATP-BINDING PROTEIN"/>
    <property type="match status" value="1"/>
</dbReference>
<dbReference type="InterPro" id="IPR003593">
    <property type="entry name" value="AAA+_ATPase"/>
</dbReference>
<dbReference type="InterPro" id="IPR032823">
    <property type="entry name" value="BCA_ABC_TP_C"/>
</dbReference>
<gene>
    <name evidence="5" type="ORF">F8568_034680</name>
</gene>
<dbReference type="GO" id="GO:0005524">
    <property type="term" value="F:ATP binding"/>
    <property type="evidence" value="ECO:0007669"/>
    <property type="project" value="UniProtKB-KW"/>
</dbReference>
<accession>A0A6I4MI14</accession>
<dbReference type="RefSeq" id="WP_151597883.1">
    <property type="nucleotide sequence ID" value="NZ_WBMS02000037.1"/>
</dbReference>
<evidence type="ECO:0000256" key="2">
    <source>
        <dbReference type="ARBA" id="ARBA00022741"/>
    </source>
</evidence>
<dbReference type="PANTHER" id="PTHR45772">
    <property type="entry name" value="CONSERVED COMPONENT OF ABC TRANSPORTER FOR NATURAL AMINO ACIDS-RELATED"/>
    <property type="match status" value="1"/>
</dbReference>
<dbReference type="GO" id="GO:0016887">
    <property type="term" value="F:ATP hydrolysis activity"/>
    <property type="evidence" value="ECO:0007669"/>
    <property type="project" value="InterPro"/>
</dbReference>
<name>A0A6I4MI14_9ACTN</name>
<keyword evidence="6" id="KW-1185">Reference proteome</keyword>
<evidence type="ECO:0000313" key="5">
    <source>
        <dbReference type="EMBL" id="MWA05422.1"/>
    </source>
</evidence>
<dbReference type="SMART" id="SM00382">
    <property type="entry name" value="AAA"/>
    <property type="match status" value="1"/>
</dbReference>
<dbReference type="Pfam" id="PF00005">
    <property type="entry name" value="ABC_tran"/>
    <property type="match status" value="1"/>
</dbReference>
<reference evidence="5" key="1">
    <citation type="submission" date="2019-12" db="EMBL/GenBank/DDBJ databases">
        <title>Actinomadura physcomitrii sp. nov., a novel actinomycete isolated from moss [Physcomitrium sphaericum (Ludw) Fuernr].</title>
        <authorList>
            <person name="Zhuang X."/>
        </authorList>
    </citation>
    <scope>NUCLEOTIDE SEQUENCE [LARGE SCALE GENOMIC DNA]</scope>
    <source>
        <strain evidence="5">LD22</strain>
    </source>
</reference>
<evidence type="ECO:0000313" key="6">
    <source>
        <dbReference type="Proteomes" id="UP000462055"/>
    </source>
</evidence>
<feature type="domain" description="ABC transporter" evidence="4">
    <location>
        <begin position="5"/>
        <end position="245"/>
    </location>
</feature>
<dbReference type="AlphaFoldDB" id="A0A6I4MI14"/>
<keyword evidence="3 5" id="KW-0067">ATP-binding</keyword>
<organism evidence="5 6">
    <name type="scientific">Actinomadura physcomitrii</name>
    <dbReference type="NCBI Taxonomy" id="2650748"/>
    <lineage>
        <taxon>Bacteria</taxon>
        <taxon>Bacillati</taxon>
        <taxon>Actinomycetota</taxon>
        <taxon>Actinomycetes</taxon>
        <taxon>Streptosporangiales</taxon>
        <taxon>Thermomonosporaceae</taxon>
        <taxon>Actinomadura</taxon>
    </lineage>
</organism>
<evidence type="ECO:0000259" key="4">
    <source>
        <dbReference type="PROSITE" id="PS50893"/>
    </source>
</evidence>
<dbReference type="InterPro" id="IPR027417">
    <property type="entry name" value="P-loop_NTPase"/>
</dbReference>
<proteinExistence type="predicted"/>
<keyword evidence="2" id="KW-0547">Nucleotide-binding</keyword>
<protein>
    <submittedName>
        <fullName evidence="5">ATP-binding cassette domain-containing protein</fullName>
    </submittedName>
</protein>
<dbReference type="InterPro" id="IPR003439">
    <property type="entry name" value="ABC_transporter-like_ATP-bd"/>
</dbReference>
<evidence type="ECO:0000256" key="3">
    <source>
        <dbReference type="ARBA" id="ARBA00022840"/>
    </source>
</evidence>
<keyword evidence="1" id="KW-0813">Transport</keyword>
<dbReference type="Proteomes" id="UP000462055">
    <property type="component" value="Unassembled WGS sequence"/>
</dbReference>
<dbReference type="EMBL" id="WBMS02000037">
    <property type="protein sequence ID" value="MWA05422.1"/>
    <property type="molecule type" value="Genomic_DNA"/>
</dbReference>
<sequence>MSATLTAAGLTVRYGGVRALSGVDLTVEPGTLVGLIGPNGAGKTTCIDALTGFASATGRVRLGGDDLTGLRPDVRARRGLARTWQAGELFGDLTVRENLLVAAGHRSWRQAITEFLGRSAPDPAAAEEALDLLGLREHAGTMPDELSHGTRKLVGVARAVASRPHVLCLDEPAAGLDAGESRELGERLRSVAGTGTGVLLVDHDMDLVLSACDSVVVLEFGEVIASGAPDDVRRDPRVVAAYLGGAAATPDDQQEARS</sequence>
<evidence type="ECO:0000256" key="1">
    <source>
        <dbReference type="ARBA" id="ARBA00022448"/>
    </source>
</evidence>